<feature type="domain" description="TROVE" evidence="4">
    <location>
        <begin position="1"/>
        <end position="360"/>
    </location>
</feature>
<evidence type="ECO:0000313" key="5">
    <source>
        <dbReference type="EMBL" id="TNN19654.1"/>
    </source>
</evidence>
<evidence type="ECO:0000256" key="1">
    <source>
        <dbReference type="ARBA" id="ARBA00022574"/>
    </source>
</evidence>
<evidence type="ECO:0000313" key="6">
    <source>
        <dbReference type="Proteomes" id="UP000311919"/>
    </source>
</evidence>
<dbReference type="PANTHER" id="PTHR44791:SF1">
    <property type="entry name" value="TELOMERASE PROTEIN COMPONENT 1"/>
    <property type="match status" value="1"/>
</dbReference>
<dbReference type="Proteomes" id="UP000311919">
    <property type="component" value="Unassembled WGS sequence"/>
</dbReference>
<proteinExistence type="predicted"/>
<comment type="caution">
    <text evidence="5">The sequence shown here is derived from an EMBL/GenBank/DDBJ whole genome shotgun (WGS) entry which is preliminary data.</text>
</comment>
<dbReference type="PROSITE" id="PS50082">
    <property type="entry name" value="WD_REPEATS_2"/>
    <property type="match status" value="1"/>
</dbReference>
<dbReference type="Pfam" id="PF00400">
    <property type="entry name" value="WD40"/>
    <property type="match status" value="1"/>
</dbReference>
<sequence length="2830" mass="319351">MHREGPRIYAQSIGLSLTFCFKVALYFRRLLDIGKISNLLISGSCFYAHCQVFINKYFDVCICSPSDWIEIAECYSLLSGDYELKEMPKALRKCMVSKFLEFDQYQLAQCKQKLGAGGSFKPKICSRSSGGTMMSVLADTFLSRVSDSSPTLFTLKDLIRKLHISKPAFNVMCALGKVYPKDTTAFAKMGLEGDWDASKAGLRMKLPVHSKWKVRSAADKSPHSWTKAIMSGALSHELILQNLKSIICSSISQNGHGIVLQRLSNPELVIEGKQLPVAYITAYMTVEKLHDILSKNTYSKRFKDARLQESEKIRCKYLFKSKKPRVRFWKLSEELLNKYLLALTKAMSLSVRHNLPPIRCSLLVICSFCSGFDLQKPRRSSLVKNLVNLLSFICGAICSALCENSVIFVVLNNKYDIVSIDRMLLLLYGSLYHTEENKKHSSLFISPNVPLIDKIKLIYKNRKYLESYPLSSTLDKFIAFRKKFDKIVVFGDCPDSIAKYVLNHRVNIGPIKAIWSNLSGSDKWCTSFSMNGWIESKGLVDSVFKYLSLPDDKCLVEQIDKIDETYKLNALSYLQMDISNKHEKDNKFYQIKSTQCNFCRVYISSSYADMHSERDLICQKLAPNLFQNVAIASNNNICLDLVDLRFGVSDAAARSIKALEMYLKQAAASDIFVLLLGDTYGWIPEEALVKALPDSLLTEVNRFYKPGMSIMEMEYHMAKLGAVNNVSESSTDMFRSRLFVFNRDFDSSKIPNEHKHTFRDQDPASVRHLNVFKQLLLNDGVFIHNYSVQFAGVIDNYPVLENLDNFASRFLSTLESSVMKLYHTPVTESTKLPMDSSSSELMNISTFFANYVNPIGNEIGPRHLIYLQHTFRSMIGQRNSNLPVSEHTKFVEFSSDTHQKMKTEITSSKYQKNNGGILIITGNPGSGKTVHLAALAMSLDKGTQQSTVISSPAIPTTTTNNTQKSILSTSNSLAQYQILIHFTNGIPSTGLPSCKQLSKMLDHWIKSLIVHLQSFSNSSNILKMFLSKIKVHFASANTANDFHNLKLKMLCLNKMITFLGCIPELHYAFLIDDVDYLDPLLLHDWLPSVIPKNIQFIFTCHSKSEIIHKLTYQYSTCSVYQIPQLTPEESRAVILTHLHCNGVPFVNSQLECEIAALISASELNNPLYFSMACKCLQLCRTVDEVKSHLKTLPSTSHLLIEQIVKNLQSEYKSVTVATLGFLIFCRHSLSIKELLILLNEWLFITSSSTTTITTAPCSLDEKLNITWENQPWKMLSTIKDKPNDFESICTLESNIEKFILSKLSNNNLCGVYTKSKQQFCLSPLKFHILLNELQPLLAIFNRSLNCLNAAITNNLTLLSDKMVTLKHKISLWSLGAGKLSFLSHSIKESVFDIFFKNQESYMYSTYTFQTTIHKILAIALSDLDDKLYHFLYADELDIICHLLTSPTFICKILSNHPSTLIKFLNGYPTNNPGIQGKWKRKMKSCTFGDKIDAMKKFILMNYEFLVKYPNSFCELAINQDSSEWIHTLGLCLLYLSNSHLQLSQPNLNYSPILFRLNSSKRMLISPVQQNISYKPIVTSLGSMDVPTSVEVYSTVNLLVYGTKCGTIAFVEMSSMHELGSLSAHHASVQSLCFLDDFSAKSENIKVPLIPVSQLWLMSASEDGDVFIWDVSRFLRIIESNTLYEGATTSQLASLCGYHRRCVITSAWHPRRQLAATGGLDCMVYLWDISELGTNCTQLSSLSSLTNVDSVKLHPFKSIDVSTYPVVSVAFRLPYLSEEEQDELMHDILAIGCWDGTIYFYNLSSLSVVRSLSASSSLCSLAYSPNGGKLLATLDRNGQLMLWNDDILWYEGGLIQEYSCFVTDYFPCNQADVLIPNQYGRICFSKPNGQYIFQSGGGQYLNNYINIWDVNLWAVYSPWISVKQPSEISSGGPIYITYTTVLSTYQHVFIGWSNGDLTVVHIYDGQLLHHMKAPTDDNSSIQCISSSAGRSYSQFDAHHITFGYSSGAVRIYLCIFKPKISSYKDRYVYQAEYATSELHFQLIDTLWSHSINHDVNGIGENGGTLCTDSYFCVAITGGGNAEVWVNFIGRRTGSKIKKSICLKEHNSEVIAISAESKFFATASKSRQIALYKYDSRERTITLWHLINDVTTAAISSFSLLRVFIGTKTISISVYIGDSNSKLYNYSITKDGFELRQTLSANTFPIKFMWHTSSHFLTASENGEFSVWKCDKHGVLQFSHRLGVSADLQSMNSNNNIDILEKSFHFTSFLVFADCDFSFELERKIFNPTETLNKLVTSDDNDDNIDSESNVRDPDSIVTTLSGEEMSSSASYHTGSEKELYECGYQLLNSCYTDDQTEMDPLVICDDSRNEQFHLLNSCKKGYIVYRENSYNATDRILCGAKVTYQKSSDQTEIVQDFCYRIFAPNILQYRGTLKGHSGLALCTLTSTCESNANEEDCKVVSAASAQTVSDVGCDIRLWSMPSINKLLKYHPNQHSGPITCLGQLRITDHFSICISGCIDGSVMFWSEKNSAALNSELVSATDLIRNGSLQWKPLVHLFCSKIRPKYTVSDIATQIYVMDESKPLVQYLIYITYGQYLWRMRIILDQSNMSADDIQNTFERLFSTHGRTGLCFLELDVFWSSEVDIVCSEIGSFIASHPIVKICPRYHKPNQLEQCEVVAVLVNGEVIIATSNERETFSFDQGVVRNGLWCSSIGTSNSGIFAAHSGMAFICKHADESRTFQRIPGYIGSCEKDMWINSVSAIHTEGDRSLYLAECHLNDCWKILICSENGNLLTEFTVSFMLNIFCHRNTCKVTYLVLVLSKLEFISCYMI</sequence>
<evidence type="ECO:0000256" key="2">
    <source>
        <dbReference type="ARBA" id="ARBA00022737"/>
    </source>
</evidence>
<dbReference type="GO" id="GO:0005697">
    <property type="term" value="C:telomerase holoenzyme complex"/>
    <property type="evidence" value="ECO:0007669"/>
    <property type="project" value="TreeGrafter"/>
</dbReference>
<dbReference type="InterPro" id="IPR015943">
    <property type="entry name" value="WD40/YVTN_repeat-like_dom_sf"/>
</dbReference>
<feature type="repeat" description="WD" evidence="3">
    <location>
        <begin position="1698"/>
        <end position="1729"/>
    </location>
</feature>
<organism evidence="5 6">
    <name type="scientific">Schistosoma japonicum</name>
    <name type="common">Blood fluke</name>
    <dbReference type="NCBI Taxonomy" id="6182"/>
    <lineage>
        <taxon>Eukaryota</taxon>
        <taxon>Metazoa</taxon>
        <taxon>Spiralia</taxon>
        <taxon>Lophotrochozoa</taxon>
        <taxon>Platyhelminthes</taxon>
        <taxon>Trematoda</taxon>
        <taxon>Digenea</taxon>
        <taxon>Strigeidida</taxon>
        <taxon>Schistosomatoidea</taxon>
        <taxon>Schistosomatidae</taxon>
        <taxon>Schistosoma</taxon>
    </lineage>
</organism>
<dbReference type="SMART" id="SM00320">
    <property type="entry name" value="WD40"/>
    <property type="match status" value="7"/>
</dbReference>
<dbReference type="GO" id="GO:0070034">
    <property type="term" value="F:telomerase RNA binding"/>
    <property type="evidence" value="ECO:0007669"/>
    <property type="project" value="TreeGrafter"/>
</dbReference>
<protein>
    <submittedName>
        <fullName evidence="5">Telomerase protein component 1</fullName>
    </submittedName>
</protein>
<dbReference type="EMBL" id="SKCS01000040">
    <property type="protein sequence ID" value="TNN19654.1"/>
    <property type="molecule type" value="Genomic_DNA"/>
</dbReference>
<dbReference type="InterPro" id="IPR008858">
    <property type="entry name" value="TROVE_dom"/>
</dbReference>
<reference evidence="5 6" key="1">
    <citation type="submission" date="2019-03" db="EMBL/GenBank/DDBJ databases">
        <title>An improved genome assembly of the fluke Schistosoma japonicum.</title>
        <authorList>
            <person name="Hu W."/>
            <person name="Luo F."/>
            <person name="Yin M."/>
            <person name="Mo X."/>
            <person name="Sun C."/>
            <person name="Wu Q."/>
            <person name="Zhu B."/>
            <person name="Xiang M."/>
            <person name="Wang J."/>
            <person name="Wang Y."/>
            <person name="Zhang T."/>
            <person name="Xu B."/>
            <person name="Zheng H."/>
            <person name="Feng Z."/>
        </authorList>
    </citation>
    <scope>NUCLEOTIDE SEQUENCE [LARGE SCALE GENOMIC DNA]</scope>
    <source>
        <strain evidence="5">HuSjv2</strain>
        <tissue evidence="5">Worms</tissue>
    </source>
</reference>
<keyword evidence="6" id="KW-1185">Reference proteome</keyword>
<dbReference type="Gene3D" id="2.130.10.10">
    <property type="entry name" value="YVTN repeat-like/Quinoprotein amine dehydrogenase"/>
    <property type="match status" value="3"/>
</dbReference>
<dbReference type="InterPro" id="IPR036322">
    <property type="entry name" value="WD40_repeat_dom_sf"/>
</dbReference>
<gene>
    <name evidence="5" type="ORF">EWB00_006569</name>
</gene>
<accession>A0A4Z2DSY8</accession>
<dbReference type="GO" id="GO:0003720">
    <property type="term" value="F:telomerase activity"/>
    <property type="evidence" value="ECO:0007669"/>
    <property type="project" value="TreeGrafter"/>
</dbReference>
<dbReference type="InterPro" id="IPR001680">
    <property type="entry name" value="WD40_rpt"/>
</dbReference>
<dbReference type="InterPro" id="IPR027417">
    <property type="entry name" value="P-loop_NTPase"/>
</dbReference>
<dbReference type="SUPFAM" id="SSF140864">
    <property type="entry name" value="TROVE domain-like"/>
    <property type="match status" value="1"/>
</dbReference>
<dbReference type="Pfam" id="PF05731">
    <property type="entry name" value="TROVE"/>
    <property type="match status" value="1"/>
</dbReference>
<dbReference type="InterPro" id="IPR052652">
    <property type="entry name" value="Telomerase_Complex_Comp"/>
</dbReference>
<keyword evidence="2" id="KW-0677">Repeat</keyword>
<dbReference type="OrthoDB" id="427368at2759"/>
<dbReference type="SUPFAM" id="SSF50978">
    <property type="entry name" value="WD40 repeat-like"/>
    <property type="match status" value="1"/>
</dbReference>
<dbReference type="PROSITE" id="PS00678">
    <property type="entry name" value="WD_REPEATS_1"/>
    <property type="match status" value="1"/>
</dbReference>
<dbReference type="InterPro" id="IPR025139">
    <property type="entry name" value="DUF4062"/>
</dbReference>
<dbReference type="PANTHER" id="PTHR44791">
    <property type="entry name" value="TELOMERASE PROTEIN COMPONENT 1 TEP1"/>
    <property type="match status" value="1"/>
</dbReference>
<dbReference type="InterPro" id="IPR011044">
    <property type="entry name" value="Quino_amine_DH_bsu"/>
</dbReference>
<dbReference type="Pfam" id="PF13271">
    <property type="entry name" value="DUF4062"/>
    <property type="match status" value="1"/>
</dbReference>
<keyword evidence="1 3" id="KW-0853">WD repeat</keyword>
<dbReference type="STRING" id="6182.A0A4Z2DSY8"/>
<evidence type="ECO:0000256" key="3">
    <source>
        <dbReference type="PROSITE-ProRule" id="PRU00221"/>
    </source>
</evidence>
<dbReference type="PROSITE" id="PS50988">
    <property type="entry name" value="TROVE"/>
    <property type="match status" value="1"/>
</dbReference>
<dbReference type="SUPFAM" id="SSF50969">
    <property type="entry name" value="YVTN repeat-like/Quinoprotein amine dehydrogenase"/>
    <property type="match status" value="1"/>
</dbReference>
<dbReference type="GO" id="GO:0000722">
    <property type="term" value="P:telomere maintenance via recombination"/>
    <property type="evidence" value="ECO:0007669"/>
    <property type="project" value="TreeGrafter"/>
</dbReference>
<evidence type="ECO:0000259" key="4">
    <source>
        <dbReference type="PROSITE" id="PS50988"/>
    </source>
</evidence>
<dbReference type="InterPro" id="IPR037214">
    <property type="entry name" value="TROVE_dom_sf"/>
</dbReference>
<dbReference type="InterPro" id="IPR019775">
    <property type="entry name" value="WD40_repeat_CS"/>
</dbReference>
<name>A0A4Z2DSY8_SCHJA</name>
<dbReference type="SUPFAM" id="SSF52540">
    <property type="entry name" value="P-loop containing nucleoside triphosphate hydrolases"/>
    <property type="match status" value="1"/>
</dbReference>